<dbReference type="InterPro" id="IPR050855">
    <property type="entry name" value="NDM-1-like"/>
</dbReference>
<organism evidence="2 3">
    <name type="scientific">Alkalicoccus urumqiensis</name>
    <name type="common">Bacillus urumqiensis</name>
    <dbReference type="NCBI Taxonomy" id="1548213"/>
    <lineage>
        <taxon>Bacteria</taxon>
        <taxon>Bacillati</taxon>
        <taxon>Bacillota</taxon>
        <taxon>Bacilli</taxon>
        <taxon>Bacillales</taxon>
        <taxon>Bacillaceae</taxon>
        <taxon>Alkalicoccus</taxon>
    </lineage>
</organism>
<dbReference type="PANTHER" id="PTHR42951:SF4">
    <property type="entry name" value="ACYL-COENZYME A THIOESTERASE MBLAC2"/>
    <property type="match status" value="1"/>
</dbReference>
<dbReference type="PANTHER" id="PTHR42951">
    <property type="entry name" value="METALLO-BETA-LACTAMASE DOMAIN-CONTAINING"/>
    <property type="match status" value="1"/>
</dbReference>
<reference evidence="2 3" key="1">
    <citation type="submission" date="2018-03" db="EMBL/GenBank/DDBJ databases">
        <title>Bacillus urumqiensis sp. nov., a moderately haloalkaliphilic bacterium isolated from a salt lake.</title>
        <authorList>
            <person name="Zhao B."/>
            <person name="Liao Z."/>
        </authorList>
    </citation>
    <scope>NUCLEOTIDE SEQUENCE [LARGE SCALE GENOMIC DNA]</scope>
    <source>
        <strain evidence="2 3">BZ-SZ-XJ18</strain>
    </source>
</reference>
<dbReference type="InterPro" id="IPR036866">
    <property type="entry name" value="RibonucZ/Hydroxyglut_hydro"/>
</dbReference>
<dbReference type="SMART" id="SM00849">
    <property type="entry name" value="Lactamase_B"/>
    <property type="match status" value="1"/>
</dbReference>
<dbReference type="OrthoDB" id="420651at2"/>
<name>A0A2P6MGV1_ALKUR</name>
<proteinExistence type="predicted"/>
<dbReference type="RefSeq" id="WP_105959347.1">
    <property type="nucleotide sequence ID" value="NZ_PVNS01000008.1"/>
</dbReference>
<comment type="caution">
    <text evidence="2">The sequence shown here is derived from an EMBL/GenBank/DDBJ whole genome shotgun (WGS) entry which is preliminary data.</text>
</comment>
<keyword evidence="2" id="KW-0378">Hydrolase</keyword>
<sequence>MVQEIKHIGKRIVYLTPVEETDRPILAAVQGKSRTLLIDAGNSEDHVRLFLDHLTRLGIPAPTLAAITHHHWDHIFGMAALTRTPTIATAQTAREIERMKQYMWDDASLDKRVEEGTEISFCADAIKKEFPHERSIRVVTPTITFEQQSEIDLGDVHVTLQHVGGDHSPDGLTAYVHEEKTLFLGDALAPDMYAPSWRFTPEKTISMLDKMEAFDAETYVISHWKPVTKEVFQEEADLLRFTAEQMIEHHGDEAEVRRRMENEFGTPLSEEEELALEYFHNGRK</sequence>
<keyword evidence="3" id="KW-1185">Reference proteome</keyword>
<dbReference type="Gene3D" id="3.60.15.10">
    <property type="entry name" value="Ribonuclease Z/Hydroxyacylglutathione hydrolase-like"/>
    <property type="match status" value="1"/>
</dbReference>
<evidence type="ECO:0000259" key="1">
    <source>
        <dbReference type="SMART" id="SM00849"/>
    </source>
</evidence>
<feature type="domain" description="Metallo-beta-lactamase" evidence="1">
    <location>
        <begin position="23"/>
        <end position="223"/>
    </location>
</feature>
<dbReference type="EMBL" id="PVNS01000008">
    <property type="protein sequence ID" value="PRO65508.1"/>
    <property type="molecule type" value="Genomic_DNA"/>
</dbReference>
<dbReference type="Proteomes" id="UP000243650">
    <property type="component" value="Unassembled WGS sequence"/>
</dbReference>
<evidence type="ECO:0000313" key="3">
    <source>
        <dbReference type="Proteomes" id="UP000243650"/>
    </source>
</evidence>
<gene>
    <name evidence="2" type="ORF">C6I21_09880</name>
</gene>
<dbReference type="AlphaFoldDB" id="A0A2P6MGV1"/>
<dbReference type="InterPro" id="IPR001279">
    <property type="entry name" value="Metallo-B-lactamas"/>
</dbReference>
<dbReference type="SUPFAM" id="SSF56281">
    <property type="entry name" value="Metallo-hydrolase/oxidoreductase"/>
    <property type="match status" value="1"/>
</dbReference>
<dbReference type="Pfam" id="PF00753">
    <property type="entry name" value="Lactamase_B"/>
    <property type="match status" value="1"/>
</dbReference>
<evidence type="ECO:0000313" key="2">
    <source>
        <dbReference type="EMBL" id="PRO65508.1"/>
    </source>
</evidence>
<dbReference type="GO" id="GO:0016787">
    <property type="term" value="F:hydrolase activity"/>
    <property type="evidence" value="ECO:0007669"/>
    <property type="project" value="UniProtKB-KW"/>
</dbReference>
<accession>A0A2P6MGV1</accession>
<protein>
    <submittedName>
        <fullName evidence="2">Zn-dependent hydrolase</fullName>
    </submittedName>
</protein>